<accession>A0ABX7M7P5</accession>
<protein>
    <submittedName>
        <fullName evidence="5">Glycine zipper 2TM domain-containing protein</fullName>
    </submittedName>
</protein>
<dbReference type="Proteomes" id="UP000663570">
    <property type="component" value="Chromosome"/>
</dbReference>
<dbReference type="InterPro" id="IPR008816">
    <property type="entry name" value="Gly_zipper_2TM_dom"/>
</dbReference>
<evidence type="ECO:0000259" key="4">
    <source>
        <dbReference type="Pfam" id="PF05433"/>
    </source>
</evidence>
<keyword evidence="3" id="KW-0732">Signal</keyword>
<proteinExistence type="predicted"/>
<evidence type="ECO:0000313" key="6">
    <source>
        <dbReference type="Proteomes" id="UP000663570"/>
    </source>
</evidence>
<reference evidence="5 6" key="1">
    <citation type="submission" date="2021-02" db="EMBL/GenBank/DDBJ databases">
        <title>Niveibacterium changnyeongensis HC41.</title>
        <authorList>
            <person name="Kang M."/>
        </authorList>
    </citation>
    <scope>NUCLEOTIDE SEQUENCE [LARGE SCALE GENOMIC DNA]</scope>
    <source>
        <strain evidence="5 6">HC41</strain>
    </source>
</reference>
<gene>
    <name evidence="5" type="ORF">JY500_03750</name>
</gene>
<dbReference type="EMBL" id="CP071060">
    <property type="protein sequence ID" value="QSI77780.1"/>
    <property type="molecule type" value="Genomic_DNA"/>
</dbReference>
<keyword evidence="2" id="KW-0472">Membrane</keyword>
<evidence type="ECO:0000313" key="5">
    <source>
        <dbReference type="EMBL" id="QSI77780.1"/>
    </source>
</evidence>
<keyword evidence="6" id="KW-1185">Reference proteome</keyword>
<comment type="subcellular location">
    <subcellularLocation>
        <location evidence="1">Membrane</location>
    </subcellularLocation>
</comment>
<evidence type="ECO:0000256" key="3">
    <source>
        <dbReference type="SAM" id="SignalP"/>
    </source>
</evidence>
<feature type="chain" id="PRO_5045108467" evidence="3">
    <location>
        <begin position="22"/>
        <end position="191"/>
    </location>
</feature>
<feature type="signal peptide" evidence="3">
    <location>
        <begin position="1"/>
        <end position="21"/>
    </location>
</feature>
<feature type="domain" description="Glycine zipper 2TM" evidence="4">
    <location>
        <begin position="79"/>
        <end position="118"/>
    </location>
</feature>
<evidence type="ECO:0000256" key="2">
    <source>
        <dbReference type="ARBA" id="ARBA00023136"/>
    </source>
</evidence>
<sequence length="191" mass="19796">MHTKAKLAVITLVLISTTANAQAANPQTQQPAKGSTYRDTAHITEIRILTQRVNQPQQICNQVPGAPAQAKAQPKHPYGGAVIGGVAGGLIGHTAGEGSGKDAATAGGAVIGAMVGEHMQKQAAAAQAQAQAPTMVTQCYYVDSWVERQSGAIVTYTWRGRTMTETLPYVPTFHAGDDVPLSVSTALAGHA</sequence>
<dbReference type="Pfam" id="PF05433">
    <property type="entry name" value="Rick_17kDa_Anti"/>
    <property type="match status" value="1"/>
</dbReference>
<name>A0ABX7M7P5_9RHOO</name>
<dbReference type="PANTHER" id="PTHR35603:SF2">
    <property type="entry name" value="OUTER MEMBRANE LIPOPROTEIN"/>
    <property type="match status" value="1"/>
</dbReference>
<dbReference type="PANTHER" id="PTHR35603">
    <property type="match status" value="1"/>
</dbReference>
<evidence type="ECO:0000256" key="1">
    <source>
        <dbReference type="ARBA" id="ARBA00004370"/>
    </source>
</evidence>
<dbReference type="InterPro" id="IPR051407">
    <property type="entry name" value="Bact_OM_lipoprot/Surf_antigen"/>
</dbReference>
<organism evidence="5 6">
    <name type="scientific">Niveibacterium microcysteis</name>
    <dbReference type="NCBI Taxonomy" id="2811415"/>
    <lineage>
        <taxon>Bacteria</taxon>
        <taxon>Pseudomonadati</taxon>
        <taxon>Pseudomonadota</taxon>
        <taxon>Betaproteobacteria</taxon>
        <taxon>Rhodocyclales</taxon>
        <taxon>Rhodocyclaceae</taxon>
        <taxon>Niveibacterium</taxon>
    </lineage>
</organism>
<dbReference type="RefSeq" id="WP_206255102.1">
    <property type="nucleotide sequence ID" value="NZ_CP071060.1"/>
</dbReference>